<sequence length="485" mass="54753">MVGYQIVPLGAGQDVGRSCILVTIGGRNVMLDCGMHMGYQDERRFPDFSYIGGGGKLNDYLSCVIVSHFHLDHCGSLPHMSEIVGFDGPIYMTYPTKAIAPVLLEDYRKVQTEFRGDTNFFTSANIKACMKKVIAVNLHETVQVDSELSIRAFYAGHVLGAAMFEIRVGHQSILYTGDYNMTPDRHLGAARVLPGLRPDCLISESTYATTIRDSKRARERDFLRKVHDRVTAGGKVLIPVFALGRAQELCILLESYWERMDLKVPIYFSQGLAERANQYYRLFINWTNEKIKRTFVERNMFDFKHIKPLDKGYEEMPGAMEFRVPVFMPANGESVVIPGIATLEVDVPQDIVQRCIELDPTPSKKACPFSACLVMDKQNGLEVISCETAASRLQMRLHSITLSQLVKSRTTVDWRALSEALTIHDSHLQYKQDGIELFHGEICVLPVKGDENQVELVWDECREAWQSVILQTIQETFSKQPLVVA</sequence>
<protein>
    <submittedName>
        <fullName evidence="7">Metallo-beta-lactamase domain protein</fullName>
    </submittedName>
</protein>
<evidence type="ECO:0000256" key="4">
    <source>
        <dbReference type="ARBA" id="ARBA00023242"/>
    </source>
</evidence>
<dbReference type="GO" id="GO:0016787">
    <property type="term" value="F:hydrolase activity"/>
    <property type="evidence" value="ECO:0007669"/>
    <property type="project" value="UniProtKB-KW"/>
</dbReference>
<dbReference type="FunFam" id="3.60.15.10:FF:000028">
    <property type="entry name" value="Integrator complex subunit 11 isoform X3"/>
    <property type="match status" value="1"/>
</dbReference>
<proteinExistence type="inferred from homology"/>
<keyword evidence="4" id="KW-0539">Nucleus</keyword>
<dbReference type="InterPro" id="IPR001279">
    <property type="entry name" value="Metallo-B-lactamas"/>
</dbReference>
<dbReference type="Gene3D" id="3.60.15.10">
    <property type="entry name" value="Ribonuclease Z/Hydroxyacylglutathione hydrolase-like"/>
    <property type="match status" value="1"/>
</dbReference>
<dbReference type="STRING" id="51031.W2T418"/>
<comment type="similarity">
    <text evidence="2">Belongs to the metallo-beta-lactamase superfamily. RNA-metabolizing metallo-beta-lactamase-like family. INTS11 subfamily.</text>
</comment>
<dbReference type="PANTHER" id="PTHR11203">
    <property type="entry name" value="CLEAVAGE AND POLYADENYLATION SPECIFICITY FACTOR FAMILY MEMBER"/>
    <property type="match status" value="1"/>
</dbReference>
<dbReference type="OrthoDB" id="10249535at2759"/>
<dbReference type="GO" id="GO:0005634">
    <property type="term" value="C:nucleus"/>
    <property type="evidence" value="ECO:0007669"/>
    <property type="project" value="UniProtKB-SubCell"/>
</dbReference>
<dbReference type="InterPro" id="IPR022712">
    <property type="entry name" value="Beta_Casp"/>
</dbReference>
<gene>
    <name evidence="7" type="ORF">NECAME_11466</name>
</gene>
<evidence type="ECO:0000313" key="7">
    <source>
        <dbReference type="EMBL" id="ETN76750.1"/>
    </source>
</evidence>
<dbReference type="InterPro" id="IPR041897">
    <property type="entry name" value="INTS11-like_MBL-fold"/>
</dbReference>
<dbReference type="Pfam" id="PF16661">
    <property type="entry name" value="Lactamase_B_6"/>
    <property type="match status" value="1"/>
</dbReference>
<accession>W2T418</accession>
<organism evidence="7 8">
    <name type="scientific">Necator americanus</name>
    <name type="common">Human hookworm</name>
    <dbReference type="NCBI Taxonomy" id="51031"/>
    <lineage>
        <taxon>Eukaryota</taxon>
        <taxon>Metazoa</taxon>
        <taxon>Ecdysozoa</taxon>
        <taxon>Nematoda</taxon>
        <taxon>Chromadorea</taxon>
        <taxon>Rhabditida</taxon>
        <taxon>Rhabditina</taxon>
        <taxon>Rhabditomorpha</taxon>
        <taxon>Strongyloidea</taxon>
        <taxon>Ancylostomatidae</taxon>
        <taxon>Bunostominae</taxon>
        <taxon>Necator</taxon>
    </lineage>
</organism>
<reference evidence="8" key="1">
    <citation type="journal article" date="2014" name="Nat. Genet.">
        <title>Genome of the human hookworm Necator americanus.</title>
        <authorList>
            <person name="Tang Y.T."/>
            <person name="Gao X."/>
            <person name="Rosa B.A."/>
            <person name="Abubucker S."/>
            <person name="Hallsworth-Pepin K."/>
            <person name="Martin J."/>
            <person name="Tyagi R."/>
            <person name="Heizer E."/>
            <person name="Zhang X."/>
            <person name="Bhonagiri-Palsikar V."/>
            <person name="Minx P."/>
            <person name="Warren W.C."/>
            <person name="Wang Q."/>
            <person name="Zhan B."/>
            <person name="Hotez P.J."/>
            <person name="Sternberg P.W."/>
            <person name="Dougall A."/>
            <person name="Gaze S.T."/>
            <person name="Mulvenna J."/>
            <person name="Sotillo J."/>
            <person name="Ranganathan S."/>
            <person name="Rabelo E.M."/>
            <person name="Wilson R.K."/>
            <person name="Felgner P.L."/>
            <person name="Bethony J."/>
            <person name="Hawdon J.M."/>
            <person name="Gasser R.B."/>
            <person name="Loukas A."/>
            <person name="Mitreva M."/>
        </authorList>
    </citation>
    <scope>NUCLEOTIDE SEQUENCE [LARGE SCALE GENOMIC DNA]</scope>
</reference>
<dbReference type="EMBL" id="KI660210">
    <property type="protein sequence ID" value="ETN76750.1"/>
    <property type="molecule type" value="Genomic_DNA"/>
</dbReference>
<feature type="domain" description="Beta-Casp" evidence="6">
    <location>
        <begin position="246"/>
        <end position="344"/>
    </location>
</feature>
<dbReference type="GO" id="GO:0004521">
    <property type="term" value="F:RNA endonuclease activity"/>
    <property type="evidence" value="ECO:0007669"/>
    <property type="project" value="TreeGrafter"/>
</dbReference>
<evidence type="ECO:0000256" key="2">
    <source>
        <dbReference type="ARBA" id="ARBA00007093"/>
    </source>
</evidence>
<evidence type="ECO:0000259" key="6">
    <source>
        <dbReference type="SMART" id="SM01027"/>
    </source>
</evidence>
<dbReference type="OMA" id="YLKAMLG"/>
<dbReference type="Proteomes" id="UP000053676">
    <property type="component" value="Unassembled WGS sequence"/>
</dbReference>
<dbReference type="InterPro" id="IPR036866">
    <property type="entry name" value="RibonucZ/Hydroxyglut_hydro"/>
</dbReference>
<evidence type="ECO:0000313" key="8">
    <source>
        <dbReference type="Proteomes" id="UP000053676"/>
    </source>
</evidence>
<dbReference type="Pfam" id="PF10996">
    <property type="entry name" value="Beta-Casp"/>
    <property type="match status" value="1"/>
</dbReference>
<feature type="domain" description="Metallo-beta-lactamase" evidence="5">
    <location>
        <begin position="16"/>
        <end position="226"/>
    </location>
</feature>
<evidence type="ECO:0000256" key="1">
    <source>
        <dbReference type="ARBA" id="ARBA00004123"/>
    </source>
</evidence>
<keyword evidence="8" id="KW-1185">Reference proteome</keyword>
<name>W2T418_NECAM</name>
<dbReference type="KEGG" id="nai:NECAME_11466"/>
<dbReference type="SUPFAM" id="SSF56281">
    <property type="entry name" value="Metallo-hydrolase/oxidoreductase"/>
    <property type="match status" value="1"/>
</dbReference>
<comment type="subcellular location">
    <subcellularLocation>
        <location evidence="1">Nucleus</location>
    </subcellularLocation>
</comment>
<dbReference type="CDD" id="cd16291">
    <property type="entry name" value="INTS11-like_MBL-fold"/>
    <property type="match status" value="1"/>
</dbReference>
<dbReference type="InterPro" id="IPR050698">
    <property type="entry name" value="MBL"/>
</dbReference>
<evidence type="ECO:0000259" key="5">
    <source>
        <dbReference type="SMART" id="SM00849"/>
    </source>
</evidence>
<evidence type="ECO:0000256" key="3">
    <source>
        <dbReference type="ARBA" id="ARBA00022801"/>
    </source>
</evidence>
<dbReference type="GO" id="GO:0016180">
    <property type="term" value="P:snRNA processing"/>
    <property type="evidence" value="ECO:0007669"/>
    <property type="project" value="TreeGrafter"/>
</dbReference>
<dbReference type="SMART" id="SM01027">
    <property type="entry name" value="Beta-Casp"/>
    <property type="match status" value="1"/>
</dbReference>
<dbReference type="AlphaFoldDB" id="W2T418"/>
<dbReference type="PANTHER" id="PTHR11203:SF37">
    <property type="entry name" value="INTEGRATOR COMPLEX SUBUNIT 11"/>
    <property type="match status" value="1"/>
</dbReference>
<keyword evidence="3" id="KW-0378">Hydrolase</keyword>
<dbReference type="SMART" id="SM00849">
    <property type="entry name" value="Lactamase_B"/>
    <property type="match status" value="1"/>
</dbReference>
<dbReference type="Gene3D" id="3.40.50.10890">
    <property type="match status" value="1"/>
</dbReference>